<sequence>MSAISGPTYSPGMAAHSYRALLTRHVLSWAAVAAAARLPVAMAPLAFVFLVRERPGGYVLGAELAAVYVVGEVIGAALLGARLRPDRARRHLAGGLGAGAAAFAGLGLLPDAPDLLLGAFALVAGAAPGASPGGLRTLLTEHVDPGLVTKALSAEATLTYAVWAAAPAAAGALAFGVAPSAPLLLAAGLMALSAAGLWMLPPGWRSDPADRAGVPMLRTLAAAWPVYVSGAAAMSLLALAELVLPALLEQRHLAVGWSGPLLAGYALASAAGSLLYGLRSWPGRLGTQSLVLLLAVAACVTAAGAVPLLGAIAAALSLAGLLQAGLQVTRALGLRAVLPQSALAAGYSMMYSVVGAGYAASASLSGVVLGVATPSTAILAGVLLTLVLTAAAAAGELRLARAAEYARAER</sequence>
<feature type="transmembrane region" description="Helical" evidence="1">
    <location>
        <begin position="290"/>
        <end position="312"/>
    </location>
</feature>
<feature type="transmembrane region" description="Helical" evidence="1">
    <location>
        <begin position="91"/>
        <end position="109"/>
    </location>
</feature>
<accession>A0ABN6R520</accession>
<name>A0ABN6R520_STRNI</name>
<keyword evidence="1" id="KW-0472">Membrane</keyword>
<evidence type="ECO:0000313" key="2">
    <source>
        <dbReference type="EMBL" id="BDM71659.1"/>
    </source>
</evidence>
<dbReference type="Proteomes" id="UP001059597">
    <property type="component" value="Chromosome"/>
</dbReference>
<dbReference type="EMBL" id="AP026073">
    <property type="protein sequence ID" value="BDM71659.1"/>
    <property type="molecule type" value="Genomic_DNA"/>
</dbReference>
<keyword evidence="1" id="KW-0812">Transmembrane</keyword>
<proteinExistence type="predicted"/>
<dbReference type="Gene3D" id="1.20.1250.20">
    <property type="entry name" value="MFS general substrate transporter like domains"/>
    <property type="match status" value="1"/>
</dbReference>
<feature type="transmembrane region" description="Helical" evidence="1">
    <location>
        <begin position="254"/>
        <end position="278"/>
    </location>
</feature>
<dbReference type="InterPro" id="IPR036259">
    <property type="entry name" value="MFS_trans_sf"/>
</dbReference>
<gene>
    <name evidence="2" type="ORF">HEK616_51460</name>
</gene>
<reference evidence="2" key="1">
    <citation type="submission" date="2022-06" db="EMBL/GenBank/DDBJ databases">
        <title>Complete genome sequence of Streptomyces nigrescens HEK616.</title>
        <authorList>
            <person name="Asamizu S."/>
            <person name="Onaka H."/>
        </authorList>
    </citation>
    <scope>NUCLEOTIDE SEQUENCE</scope>
    <source>
        <strain evidence="2">HEK616</strain>
    </source>
</reference>
<keyword evidence="3" id="KW-1185">Reference proteome</keyword>
<feature type="transmembrane region" description="Helical" evidence="1">
    <location>
        <begin position="57"/>
        <end position="79"/>
    </location>
</feature>
<feature type="transmembrane region" description="Helical" evidence="1">
    <location>
        <begin position="221"/>
        <end position="248"/>
    </location>
</feature>
<keyword evidence="1" id="KW-1133">Transmembrane helix</keyword>
<evidence type="ECO:0008006" key="4">
    <source>
        <dbReference type="Google" id="ProtNLM"/>
    </source>
</evidence>
<dbReference type="SUPFAM" id="SSF103473">
    <property type="entry name" value="MFS general substrate transporter"/>
    <property type="match status" value="1"/>
</dbReference>
<feature type="transmembrane region" description="Helical" evidence="1">
    <location>
        <begin position="378"/>
        <end position="400"/>
    </location>
</feature>
<evidence type="ECO:0000313" key="3">
    <source>
        <dbReference type="Proteomes" id="UP001059597"/>
    </source>
</evidence>
<protein>
    <recommendedName>
        <fullName evidence="4">MFS transporter</fullName>
    </recommendedName>
</protein>
<evidence type="ECO:0000256" key="1">
    <source>
        <dbReference type="SAM" id="Phobius"/>
    </source>
</evidence>
<feature type="transmembrane region" description="Helical" evidence="1">
    <location>
        <begin position="156"/>
        <end position="177"/>
    </location>
</feature>
<organism evidence="2 3">
    <name type="scientific">Streptomyces nigrescens</name>
    <dbReference type="NCBI Taxonomy" id="1920"/>
    <lineage>
        <taxon>Bacteria</taxon>
        <taxon>Bacillati</taxon>
        <taxon>Actinomycetota</taxon>
        <taxon>Actinomycetes</taxon>
        <taxon>Kitasatosporales</taxon>
        <taxon>Streptomycetaceae</taxon>
        <taxon>Streptomyces</taxon>
    </lineage>
</organism>
<feature type="transmembrane region" description="Helical" evidence="1">
    <location>
        <begin position="350"/>
        <end position="372"/>
    </location>
</feature>
<feature type="transmembrane region" description="Helical" evidence="1">
    <location>
        <begin position="26"/>
        <end position="51"/>
    </location>
</feature>
<feature type="transmembrane region" description="Helical" evidence="1">
    <location>
        <begin position="183"/>
        <end position="200"/>
    </location>
</feature>